<gene>
    <name evidence="2" type="ORF">KSF_104140</name>
</gene>
<sequence>MEGSLLLPLSDGLVIEQISQQAGQIIVSVRATVERLCCPVCDTASASMHSRYVRTIADLPHAGQKIILKLRVRRFSCRNPLCIRHIFTERLSDLVQPWAQMTNRLREALCALSLEASELRRRLGMKMTCGVS</sequence>
<dbReference type="InterPro" id="IPR047951">
    <property type="entry name" value="Transpos_ISL3"/>
</dbReference>
<keyword evidence="3" id="KW-1185">Reference proteome</keyword>
<evidence type="ECO:0000259" key="1">
    <source>
        <dbReference type="Pfam" id="PF14690"/>
    </source>
</evidence>
<organism evidence="2 3">
    <name type="scientific">Reticulibacter mediterranei</name>
    <dbReference type="NCBI Taxonomy" id="2778369"/>
    <lineage>
        <taxon>Bacteria</taxon>
        <taxon>Bacillati</taxon>
        <taxon>Chloroflexota</taxon>
        <taxon>Ktedonobacteria</taxon>
        <taxon>Ktedonobacterales</taxon>
        <taxon>Reticulibacteraceae</taxon>
        <taxon>Reticulibacter</taxon>
    </lineage>
</organism>
<evidence type="ECO:0000313" key="2">
    <source>
        <dbReference type="EMBL" id="GHP00367.1"/>
    </source>
</evidence>
<feature type="domain" description="Transposase IS204/IS1001/IS1096/IS1165 zinc-finger" evidence="1">
    <location>
        <begin position="37"/>
        <end position="79"/>
    </location>
</feature>
<dbReference type="EMBL" id="BNJK01000002">
    <property type="protein sequence ID" value="GHP00367.1"/>
    <property type="molecule type" value="Genomic_DNA"/>
</dbReference>
<accession>A0A8J3J2H4</accession>
<comment type="caution">
    <text evidence="2">The sequence shown here is derived from an EMBL/GenBank/DDBJ whole genome shotgun (WGS) entry which is preliminary data.</text>
</comment>
<dbReference type="InterPro" id="IPR029261">
    <property type="entry name" value="Transposase_Znf"/>
</dbReference>
<dbReference type="PANTHER" id="PTHR33498:SF1">
    <property type="entry name" value="TRANSPOSASE FOR INSERTION SEQUENCE ELEMENT IS1557"/>
    <property type="match status" value="1"/>
</dbReference>
<dbReference type="Proteomes" id="UP000597444">
    <property type="component" value="Unassembled WGS sequence"/>
</dbReference>
<reference evidence="2" key="1">
    <citation type="submission" date="2020-10" db="EMBL/GenBank/DDBJ databases">
        <title>Taxonomic study of unclassified bacteria belonging to the class Ktedonobacteria.</title>
        <authorList>
            <person name="Yabe S."/>
            <person name="Wang C.M."/>
            <person name="Zheng Y."/>
            <person name="Sakai Y."/>
            <person name="Cavaletti L."/>
            <person name="Monciardini P."/>
            <person name="Donadio S."/>
        </authorList>
    </citation>
    <scope>NUCLEOTIDE SEQUENCE</scope>
    <source>
        <strain evidence="2">ID150040</strain>
    </source>
</reference>
<dbReference type="RefSeq" id="WP_220210886.1">
    <property type="nucleotide sequence ID" value="NZ_BNJK01000002.1"/>
</dbReference>
<evidence type="ECO:0000313" key="3">
    <source>
        <dbReference type="Proteomes" id="UP000597444"/>
    </source>
</evidence>
<dbReference type="PANTHER" id="PTHR33498">
    <property type="entry name" value="TRANSPOSASE FOR INSERTION SEQUENCE ELEMENT IS1557"/>
    <property type="match status" value="1"/>
</dbReference>
<protein>
    <recommendedName>
        <fullName evidence="1">Transposase IS204/IS1001/IS1096/IS1165 zinc-finger domain-containing protein</fullName>
    </recommendedName>
</protein>
<proteinExistence type="predicted"/>
<dbReference type="AlphaFoldDB" id="A0A8J3J2H4"/>
<name>A0A8J3J2H4_9CHLR</name>
<dbReference type="Pfam" id="PF14690">
    <property type="entry name" value="Zn_ribbon_ISL3"/>
    <property type="match status" value="1"/>
</dbReference>